<keyword evidence="1" id="KW-0812">Transmembrane</keyword>
<reference evidence="2" key="1">
    <citation type="journal article" date="2020" name="Stud. Mycol.">
        <title>101 Dothideomycetes genomes: a test case for predicting lifestyles and emergence of pathogens.</title>
        <authorList>
            <person name="Haridas S."/>
            <person name="Albert R."/>
            <person name="Binder M."/>
            <person name="Bloem J."/>
            <person name="Labutti K."/>
            <person name="Salamov A."/>
            <person name="Andreopoulos B."/>
            <person name="Baker S."/>
            <person name="Barry K."/>
            <person name="Bills G."/>
            <person name="Bluhm B."/>
            <person name="Cannon C."/>
            <person name="Castanera R."/>
            <person name="Culley D."/>
            <person name="Daum C."/>
            <person name="Ezra D."/>
            <person name="Gonzalez J."/>
            <person name="Henrissat B."/>
            <person name="Kuo A."/>
            <person name="Liang C."/>
            <person name="Lipzen A."/>
            <person name="Lutzoni F."/>
            <person name="Magnuson J."/>
            <person name="Mondo S."/>
            <person name="Nolan M."/>
            <person name="Ohm R."/>
            <person name="Pangilinan J."/>
            <person name="Park H.-J."/>
            <person name="Ramirez L."/>
            <person name="Alfaro M."/>
            <person name="Sun H."/>
            <person name="Tritt A."/>
            <person name="Yoshinaga Y."/>
            <person name="Zwiers L.-H."/>
            <person name="Turgeon B."/>
            <person name="Goodwin S."/>
            <person name="Spatafora J."/>
            <person name="Crous P."/>
            <person name="Grigoriev I."/>
        </authorList>
    </citation>
    <scope>NUCLEOTIDE SEQUENCE</scope>
    <source>
        <strain evidence="2">CBS 122367</strain>
    </source>
</reference>
<feature type="non-terminal residue" evidence="2">
    <location>
        <position position="1"/>
    </location>
</feature>
<accession>A0A6G1IHD5</accession>
<evidence type="ECO:0000313" key="2">
    <source>
        <dbReference type="EMBL" id="KAF2677622.1"/>
    </source>
</evidence>
<sequence length="50" mass="6089">LIVRTLYKTQTLKLTHVIYIKGFLISILGLTRYYIELIYFNSSYNILYRR</sequence>
<dbReference type="AlphaFoldDB" id="A0A6G1IHD5"/>
<keyword evidence="1" id="KW-0472">Membrane</keyword>
<dbReference type="Proteomes" id="UP000799291">
    <property type="component" value="Unassembled WGS sequence"/>
</dbReference>
<organism evidence="2 3">
    <name type="scientific">Lentithecium fluviatile CBS 122367</name>
    <dbReference type="NCBI Taxonomy" id="1168545"/>
    <lineage>
        <taxon>Eukaryota</taxon>
        <taxon>Fungi</taxon>
        <taxon>Dikarya</taxon>
        <taxon>Ascomycota</taxon>
        <taxon>Pezizomycotina</taxon>
        <taxon>Dothideomycetes</taxon>
        <taxon>Pleosporomycetidae</taxon>
        <taxon>Pleosporales</taxon>
        <taxon>Massarineae</taxon>
        <taxon>Lentitheciaceae</taxon>
        <taxon>Lentithecium</taxon>
    </lineage>
</organism>
<dbReference type="EMBL" id="MU005621">
    <property type="protein sequence ID" value="KAF2677622.1"/>
    <property type="molecule type" value="Genomic_DNA"/>
</dbReference>
<name>A0A6G1IHD5_9PLEO</name>
<keyword evidence="3" id="KW-1185">Reference proteome</keyword>
<protein>
    <submittedName>
        <fullName evidence="2">Uncharacterized protein</fullName>
    </submittedName>
</protein>
<feature type="transmembrane region" description="Helical" evidence="1">
    <location>
        <begin position="16"/>
        <end position="35"/>
    </location>
</feature>
<evidence type="ECO:0000256" key="1">
    <source>
        <dbReference type="SAM" id="Phobius"/>
    </source>
</evidence>
<gene>
    <name evidence="2" type="ORF">K458DRAFT_319298</name>
</gene>
<keyword evidence="1" id="KW-1133">Transmembrane helix</keyword>
<evidence type="ECO:0000313" key="3">
    <source>
        <dbReference type="Proteomes" id="UP000799291"/>
    </source>
</evidence>
<proteinExistence type="predicted"/>
<dbReference type="OrthoDB" id="3792448at2759"/>